<feature type="compositionally biased region" description="Basic and acidic residues" evidence="1">
    <location>
        <begin position="354"/>
        <end position="367"/>
    </location>
</feature>
<protein>
    <submittedName>
        <fullName evidence="2">Uncharacterized protein</fullName>
    </submittedName>
</protein>
<comment type="caution">
    <text evidence="2">The sequence shown here is derived from an EMBL/GenBank/DDBJ whole genome shotgun (WGS) entry which is preliminary data.</text>
</comment>
<accession>A0AAD8PE32</accession>
<evidence type="ECO:0000313" key="2">
    <source>
        <dbReference type="EMBL" id="KAK1443117.1"/>
    </source>
</evidence>
<organism evidence="2 3">
    <name type="scientific">Babesia gibsoni</name>
    <dbReference type="NCBI Taxonomy" id="33632"/>
    <lineage>
        <taxon>Eukaryota</taxon>
        <taxon>Sar</taxon>
        <taxon>Alveolata</taxon>
        <taxon>Apicomplexa</taxon>
        <taxon>Aconoidasida</taxon>
        <taxon>Piroplasmida</taxon>
        <taxon>Babesiidae</taxon>
        <taxon>Babesia</taxon>
    </lineage>
</organism>
<proteinExistence type="predicted"/>
<dbReference type="EMBL" id="JAVEPI010000003">
    <property type="protein sequence ID" value="KAK1443117.1"/>
    <property type="molecule type" value="Genomic_DNA"/>
</dbReference>
<evidence type="ECO:0000313" key="3">
    <source>
        <dbReference type="Proteomes" id="UP001230268"/>
    </source>
</evidence>
<gene>
    <name evidence="2" type="ORF">BgAZ_306350</name>
</gene>
<name>A0AAD8PE32_BABGI</name>
<dbReference type="Proteomes" id="UP001230268">
    <property type="component" value="Unassembled WGS sequence"/>
</dbReference>
<sequence length="678" mass="79329">MTLQETGMHSLLCISSSLMSNQEEHSGSYLLQNRIHYRSVYHKRAMKVVFPNKIQMEGHVLLRVHIRVVPHTFEQWKRLSNQALNECLSTVKRPIEVRRSFSIALKNGGGSGSKSYYGFLYNAKDSHCSPGIQRRARGFRVYGILDEDRHHLLKKLSLNKDEHFDPSLGKNCSLYRYFNITKDNVEEHLSKTMDEYQASEKEKAARMLYVVDGNAFNGDYTNWRLPIPREMSSYEFEGLNPNAFKALSEQPCDVQPKFEDEMLSSIYKVISTPDIPAPVNATEAFIDLYDEVGDYSYFESNRGKIINKDYLEDVDIHVRNDAKEHREMMHRVLSHPTMPPSYLDPDNPAHRTGRGRELQRRADSGRLQRQRWEMDIDSKDDILRGNSTMGNHITKEFLDSIEWEQPMPTYHDRNFYKRSFYEGGFGEQDRTPDSYFDIQFIGSTDAYPYAISAGMQYAWPIYWVPILKKKHPKRHGQPIRSPVFNLGGVEPIQLWFYPEGCASSEEGYCSLKVITPPGWCLPYRIYLFACSEYNRVVVGPMYRESPEYITRSLNLCKLVDKSDKEFVRSRENDKDYVILGPAGNVYVGVGIVDEPVNKSSKEHPFAYDWDEGDHDFNQWLKKQTADPDDEYQEENVDRDRTHSIWYESHKYKYVPDRHISRYWKSRYGKELDWRQPTF</sequence>
<reference evidence="2" key="1">
    <citation type="submission" date="2023-08" db="EMBL/GenBank/DDBJ databases">
        <title>Draft sequence of the Babesia gibsoni genome.</title>
        <authorList>
            <person name="Yamagishi J.Y."/>
            <person name="Xuan X.X."/>
        </authorList>
    </citation>
    <scope>NUCLEOTIDE SEQUENCE</scope>
    <source>
        <strain evidence="2">Azabu</strain>
    </source>
</reference>
<feature type="region of interest" description="Disordered" evidence="1">
    <location>
        <begin position="335"/>
        <end position="367"/>
    </location>
</feature>
<keyword evidence="3" id="KW-1185">Reference proteome</keyword>
<evidence type="ECO:0000256" key="1">
    <source>
        <dbReference type="SAM" id="MobiDB-lite"/>
    </source>
</evidence>
<dbReference type="AlphaFoldDB" id="A0AAD8PE32"/>